<organism evidence="3 4">
    <name type="scientific">Ditylenchus destructor</name>
    <dbReference type="NCBI Taxonomy" id="166010"/>
    <lineage>
        <taxon>Eukaryota</taxon>
        <taxon>Metazoa</taxon>
        <taxon>Ecdysozoa</taxon>
        <taxon>Nematoda</taxon>
        <taxon>Chromadorea</taxon>
        <taxon>Rhabditida</taxon>
        <taxon>Tylenchina</taxon>
        <taxon>Tylenchomorpha</taxon>
        <taxon>Sphaerularioidea</taxon>
        <taxon>Anguinidae</taxon>
        <taxon>Anguininae</taxon>
        <taxon>Ditylenchus</taxon>
    </lineage>
</organism>
<dbReference type="GO" id="GO:0010038">
    <property type="term" value="P:response to metal ion"/>
    <property type="evidence" value="ECO:0007669"/>
    <property type="project" value="InterPro"/>
</dbReference>
<gene>
    <name evidence="3" type="ORF">DdX_18578</name>
</gene>
<dbReference type="AlphaFoldDB" id="A0AAD4MP94"/>
<dbReference type="Pfam" id="PF03091">
    <property type="entry name" value="CutA1"/>
    <property type="match status" value="1"/>
</dbReference>
<accession>A0AAD4MP94</accession>
<dbReference type="Proteomes" id="UP001201812">
    <property type="component" value="Unassembled WGS sequence"/>
</dbReference>
<evidence type="ECO:0000313" key="3">
    <source>
        <dbReference type="EMBL" id="KAI1697286.1"/>
    </source>
</evidence>
<dbReference type="GO" id="GO:0005507">
    <property type="term" value="F:copper ion binding"/>
    <property type="evidence" value="ECO:0007669"/>
    <property type="project" value="TreeGrafter"/>
</dbReference>
<comment type="caution">
    <text evidence="3">The sequence shown here is derived from an EMBL/GenBank/DDBJ whole genome shotgun (WGS) entry which is preliminary data.</text>
</comment>
<comment type="similarity">
    <text evidence="1">Belongs to the CutA family.</text>
</comment>
<keyword evidence="4" id="KW-1185">Reference proteome</keyword>
<dbReference type="InterPro" id="IPR004323">
    <property type="entry name" value="Ion_tolerance_CutA"/>
</dbReference>
<dbReference type="InterPro" id="IPR011322">
    <property type="entry name" value="N-reg_PII-like_a/b"/>
</dbReference>
<evidence type="ECO:0000313" key="4">
    <source>
        <dbReference type="Proteomes" id="UP001201812"/>
    </source>
</evidence>
<proteinExistence type="inferred from homology"/>
<dbReference type="EMBL" id="JAKKPZ010000276">
    <property type="protein sequence ID" value="KAI1697286.1"/>
    <property type="molecule type" value="Genomic_DNA"/>
</dbReference>
<feature type="region of interest" description="Disordered" evidence="2">
    <location>
        <begin position="176"/>
        <end position="195"/>
    </location>
</feature>
<evidence type="ECO:0000256" key="2">
    <source>
        <dbReference type="SAM" id="MobiDB-lite"/>
    </source>
</evidence>
<sequence>MFMRILCCDENSKQAVSQSLGHSYTVGGNSNRVFGSKALERRKAKELLWRRLCLEKEPLSIMSLARQISSIFSVVYVTVPSVEVGKQIARRAVEGKLAACVNIIPQLTSIYEWDGRVREDTESMLIIKTKTDQLDRLKEMVLREHPYDVPEFITLPIEHGSEPFLKWVSKQVGSHDSTQEVPKCDTSKDGNTCPK</sequence>
<evidence type="ECO:0000256" key="1">
    <source>
        <dbReference type="ARBA" id="ARBA00010169"/>
    </source>
</evidence>
<dbReference type="InterPro" id="IPR015867">
    <property type="entry name" value="N-reg_PII/ATP_PRibTrfase_C"/>
</dbReference>
<reference evidence="3" key="1">
    <citation type="submission" date="2022-01" db="EMBL/GenBank/DDBJ databases">
        <title>Genome Sequence Resource for Two Populations of Ditylenchus destructor, the Migratory Endoparasitic Phytonematode.</title>
        <authorList>
            <person name="Zhang H."/>
            <person name="Lin R."/>
            <person name="Xie B."/>
        </authorList>
    </citation>
    <scope>NUCLEOTIDE SEQUENCE</scope>
    <source>
        <strain evidence="3">BazhouSP</strain>
    </source>
</reference>
<dbReference type="SUPFAM" id="SSF54913">
    <property type="entry name" value="GlnB-like"/>
    <property type="match status" value="1"/>
</dbReference>
<dbReference type="PANTHER" id="PTHR23419">
    <property type="entry name" value="DIVALENT CATION TOLERANCE CUTA-RELATED"/>
    <property type="match status" value="1"/>
</dbReference>
<dbReference type="PANTHER" id="PTHR23419:SF8">
    <property type="entry name" value="FI09726P"/>
    <property type="match status" value="1"/>
</dbReference>
<protein>
    <submittedName>
        <fullName evidence="3">CutA1 divalent ion tolerance protein domain-containing protein</fullName>
    </submittedName>
</protein>
<name>A0AAD4MP94_9BILA</name>
<dbReference type="Gene3D" id="3.30.70.120">
    <property type="match status" value="1"/>
</dbReference>